<dbReference type="GO" id="GO:0007346">
    <property type="term" value="P:regulation of mitotic cell cycle"/>
    <property type="evidence" value="ECO:0007669"/>
    <property type="project" value="TreeGrafter"/>
</dbReference>
<evidence type="ECO:0000259" key="4">
    <source>
        <dbReference type="PROSITE" id="PS50011"/>
    </source>
</evidence>
<dbReference type="GO" id="GO:0005634">
    <property type="term" value="C:nucleus"/>
    <property type="evidence" value="ECO:0007669"/>
    <property type="project" value="TreeGrafter"/>
</dbReference>
<evidence type="ECO:0000256" key="2">
    <source>
        <dbReference type="ARBA" id="ARBA00022741"/>
    </source>
</evidence>
<protein>
    <submittedName>
        <fullName evidence="5">CSK1</fullName>
    </submittedName>
</protein>
<gene>
    <name evidence="5" type="ORF">KGF56_003556</name>
</gene>
<dbReference type="Proteomes" id="UP001202479">
    <property type="component" value="Unassembled WGS sequence"/>
</dbReference>
<sequence>MKLDDIYTEKQLIYNSPISDICKAKPVNRVIDNDDDSTDDSTWVCLKIVDVDFKIPPHSIRREIEAIKRLQPHKGIVHYIKDFQIIDDVILVERYYAMNLSQLINSERYCKKRIKYNLNEPSEQPKCVLTNIINPIEIQQFLTVFIDALHFIHANEIIHRDIKPSNILFASNELKNPVIADFGICYDYKSPPLDEPIHEKYIDVCTGIYKSPELLLGMTNYSYEIDVWSLGIILTILYSKNFKSVLLQGEGEELDEMNNESSISDLHLLSCLFKNFGTPYYDEGKEDSKADEEDEEEELLWKELSNDEYHFKKFNLKKFKRRPIDELIPICNDDLIKKLFIGMIRYDREKRITSKELYEVIRH</sequence>
<dbReference type="Gene3D" id="1.10.510.10">
    <property type="entry name" value="Transferase(Phosphotransferase) domain 1"/>
    <property type="match status" value="1"/>
</dbReference>
<comment type="similarity">
    <text evidence="1">Belongs to the protein kinase superfamily. CMGC Ser/Thr protein kinase family. CDC2/CDKX subfamily.</text>
</comment>
<dbReference type="AlphaFoldDB" id="A0AAI9SVR5"/>
<dbReference type="GeneID" id="73381171"/>
<dbReference type="GO" id="GO:0005524">
    <property type="term" value="F:ATP binding"/>
    <property type="evidence" value="ECO:0007669"/>
    <property type="project" value="UniProtKB-KW"/>
</dbReference>
<evidence type="ECO:0000256" key="3">
    <source>
        <dbReference type="ARBA" id="ARBA00022840"/>
    </source>
</evidence>
<dbReference type="SMART" id="SM00220">
    <property type="entry name" value="S_TKc"/>
    <property type="match status" value="1"/>
</dbReference>
<proteinExistence type="inferred from homology"/>
<dbReference type="EMBL" id="JAHUZD010000123">
    <property type="protein sequence ID" value="KAI3403629.2"/>
    <property type="molecule type" value="Genomic_DNA"/>
</dbReference>
<keyword evidence="3" id="KW-0067">ATP-binding</keyword>
<keyword evidence="2" id="KW-0547">Nucleotide-binding</keyword>
<dbReference type="PROSITE" id="PS50011">
    <property type="entry name" value="PROTEIN_KINASE_DOM"/>
    <property type="match status" value="1"/>
</dbReference>
<dbReference type="InterPro" id="IPR011009">
    <property type="entry name" value="Kinase-like_dom_sf"/>
</dbReference>
<evidence type="ECO:0000313" key="5">
    <source>
        <dbReference type="EMBL" id="KAI3403629.2"/>
    </source>
</evidence>
<dbReference type="PANTHER" id="PTHR24056:SF508">
    <property type="entry name" value="CYCLIN-DEPENDENT KINASE 10"/>
    <property type="match status" value="1"/>
</dbReference>
<dbReference type="Pfam" id="PF00069">
    <property type="entry name" value="Pkinase"/>
    <property type="match status" value="1"/>
</dbReference>
<accession>A0AAI9SVR5</accession>
<dbReference type="InterPro" id="IPR050108">
    <property type="entry name" value="CDK"/>
</dbReference>
<dbReference type="GO" id="GO:0004674">
    <property type="term" value="F:protein serine/threonine kinase activity"/>
    <property type="evidence" value="ECO:0007669"/>
    <property type="project" value="TreeGrafter"/>
</dbReference>
<dbReference type="InterPro" id="IPR008271">
    <property type="entry name" value="Ser/Thr_kinase_AS"/>
</dbReference>
<dbReference type="InterPro" id="IPR000719">
    <property type="entry name" value="Prot_kinase_dom"/>
</dbReference>
<keyword evidence="6" id="KW-1185">Reference proteome</keyword>
<dbReference type="SUPFAM" id="SSF56112">
    <property type="entry name" value="Protein kinase-like (PK-like)"/>
    <property type="match status" value="1"/>
</dbReference>
<dbReference type="RefSeq" id="XP_049179376.1">
    <property type="nucleotide sequence ID" value="XM_049324900.1"/>
</dbReference>
<evidence type="ECO:0000256" key="1">
    <source>
        <dbReference type="ARBA" id="ARBA00006485"/>
    </source>
</evidence>
<organism evidence="5 6">
    <name type="scientific">Candida oxycetoniae</name>
    <dbReference type="NCBI Taxonomy" id="497107"/>
    <lineage>
        <taxon>Eukaryota</taxon>
        <taxon>Fungi</taxon>
        <taxon>Dikarya</taxon>
        <taxon>Ascomycota</taxon>
        <taxon>Saccharomycotina</taxon>
        <taxon>Pichiomycetes</taxon>
        <taxon>Debaryomycetaceae</taxon>
        <taxon>Candida/Lodderomyces clade</taxon>
        <taxon>Candida</taxon>
    </lineage>
</organism>
<dbReference type="PROSITE" id="PS00108">
    <property type="entry name" value="PROTEIN_KINASE_ST"/>
    <property type="match status" value="1"/>
</dbReference>
<feature type="domain" description="Protein kinase" evidence="4">
    <location>
        <begin position="7"/>
        <end position="363"/>
    </location>
</feature>
<comment type="caution">
    <text evidence="5">The sequence shown here is derived from an EMBL/GenBank/DDBJ whole genome shotgun (WGS) entry which is preliminary data.</text>
</comment>
<dbReference type="Gene3D" id="3.30.200.20">
    <property type="entry name" value="Phosphorylase Kinase, domain 1"/>
    <property type="match status" value="1"/>
</dbReference>
<reference evidence="5" key="1">
    <citation type="journal article" date="2022" name="DNA Res.">
        <title>Genome analysis of five recently described species of the CUG-Ser clade uncovers Candida theae as a new hybrid lineage with pathogenic potential in the Candida parapsilosis species complex.</title>
        <authorList>
            <person name="Mixao V."/>
            <person name="Del Olmo V."/>
            <person name="Hegedusova E."/>
            <person name="Saus E."/>
            <person name="Pryszcz L."/>
            <person name="Cillingova A."/>
            <person name="Nosek J."/>
            <person name="Gabaldon T."/>
        </authorList>
    </citation>
    <scope>NUCLEOTIDE SEQUENCE</scope>
    <source>
        <strain evidence="5">CBS 10844</strain>
    </source>
</reference>
<dbReference type="CDD" id="cd00180">
    <property type="entry name" value="PKc"/>
    <property type="match status" value="1"/>
</dbReference>
<evidence type="ECO:0000313" key="6">
    <source>
        <dbReference type="Proteomes" id="UP001202479"/>
    </source>
</evidence>
<dbReference type="PANTHER" id="PTHR24056">
    <property type="entry name" value="CELL DIVISION PROTEIN KINASE"/>
    <property type="match status" value="1"/>
</dbReference>
<name>A0AAI9SVR5_9ASCO</name>